<dbReference type="SUPFAM" id="SSF81383">
    <property type="entry name" value="F-box domain"/>
    <property type="match status" value="1"/>
</dbReference>
<evidence type="ECO:0000259" key="1">
    <source>
        <dbReference type="PROSITE" id="PS50181"/>
    </source>
</evidence>
<organism evidence="2 3">
    <name type="scientific">Jimgerdemannia flammicorona</name>
    <dbReference type="NCBI Taxonomy" id="994334"/>
    <lineage>
        <taxon>Eukaryota</taxon>
        <taxon>Fungi</taxon>
        <taxon>Fungi incertae sedis</taxon>
        <taxon>Mucoromycota</taxon>
        <taxon>Mucoromycotina</taxon>
        <taxon>Endogonomycetes</taxon>
        <taxon>Endogonales</taxon>
        <taxon>Endogonaceae</taxon>
        <taxon>Jimgerdemannia</taxon>
    </lineage>
</organism>
<dbReference type="Pfam" id="PF12937">
    <property type="entry name" value="F-box-like"/>
    <property type="match status" value="1"/>
</dbReference>
<comment type="caution">
    <text evidence="2">The sequence shown here is derived from an EMBL/GenBank/DDBJ whole genome shotgun (WGS) entry which is preliminary data.</text>
</comment>
<reference evidence="2 3" key="1">
    <citation type="journal article" date="2018" name="New Phytol.">
        <title>Phylogenomics of Endogonaceae and evolution of mycorrhizas within Mucoromycota.</title>
        <authorList>
            <person name="Chang Y."/>
            <person name="Desiro A."/>
            <person name="Na H."/>
            <person name="Sandor L."/>
            <person name="Lipzen A."/>
            <person name="Clum A."/>
            <person name="Barry K."/>
            <person name="Grigoriev I.V."/>
            <person name="Martin F.M."/>
            <person name="Stajich J.E."/>
            <person name="Smith M.E."/>
            <person name="Bonito G."/>
            <person name="Spatafora J.W."/>
        </authorList>
    </citation>
    <scope>NUCLEOTIDE SEQUENCE [LARGE SCALE GENOMIC DNA]</scope>
    <source>
        <strain evidence="2 3">AD002</strain>
    </source>
</reference>
<dbReference type="PROSITE" id="PS50181">
    <property type="entry name" value="FBOX"/>
    <property type="match status" value="1"/>
</dbReference>
<dbReference type="InterPro" id="IPR001810">
    <property type="entry name" value="F-box_dom"/>
</dbReference>
<protein>
    <recommendedName>
        <fullName evidence="1">F-box domain-containing protein</fullName>
    </recommendedName>
</protein>
<feature type="domain" description="F-box" evidence="1">
    <location>
        <begin position="4"/>
        <end position="51"/>
    </location>
</feature>
<gene>
    <name evidence="2" type="ORF">BC938DRAFT_478231</name>
</gene>
<dbReference type="InterPro" id="IPR036047">
    <property type="entry name" value="F-box-like_dom_sf"/>
</dbReference>
<name>A0A433P629_9FUNG</name>
<proteinExistence type="predicted"/>
<sequence>MDTSTCLLSIPPEIITTIASYLPLTSVLQLAATNRCLRELIFDASALWKELCLVRECRIYDFSDEHVGSLIRNFSLNACNAVRQVDLSNAGPNITNQTLELILTHFPNIHTLRLNRCVNLTPSSIVELLVSLTEPSRAPRLHLPHLTHLYLQDDRRDAAHIALGNKVTLATIRMRLAQLAGRPTSPSEGDAFEICDLELCDCHTRTYASCANPSVMGATPSTAGDAYGNIVGLSIACACWAIRAYSVSAAIARQNSVARCAGV</sequence>
<accession>A0A433P629</accession>
<evidence type="ECO:0000313" key="3">
    <source>
        <dbReference type="Proteomes" id="UP000274822"/>
    </source>
</evidence>
<dbReference type="SUPFAM" id="SSF52047">
    <property type="entry name" value="RNI-like"/>
    <property type="match status" value="1"/>
</dbReference>
<dbReference type="InterPro" id="IPR032675">
    <property type="entry name" value="LRR_dom_sf"/>
</dbReference>
<dbReference type="EMBL" id="RBNJ01031583">
    <property type="protein sequence ID" value="RUS12981.1"/>
    <property type="molecule type" value="Genomic_DNA"/>
</dbReference>
<dbReference type="Proteomes" id="UP000274822">
    <property type="component" value="Unassembled WGS sequence"/>
</dbReference>
<dbReference type="Gene3D" id="1.20.1280.50">
    <property type="match status" value="1"/>
</dbReference>
<keyword evidence="3" id="KW-1185">Reference proteome</keyword>
<dbReference type="Gene3D" id="3.80.10.10">
    <property type="entry name" value="Ribonuclease Inhibitor"/>
    <property type="match status" value="1"/>
</dbReference>
<dbReference type="AlphaFoldDB" id="A0A433P629"/>
<evidence type="ECO:0000313" key="2">
    <source>
        <dbReference type="EMBL" id="RUS12981.1"/>
    </source>
</evidence>